<evidence type="ECO:0000256" key="2">
    <source>
        <dbReference type="SAM" id="Phobius"/>
    </source>
</evidence>
<proteinExistence type="predicted"/>
<dbReference type="InterPro" id="IPR010982">
    <property type="entry name" value="Lambda_DNA-bd_dom_sf"/>
</dbReference>
<dbReference type="Proteomes" id="UP000598054">
    <property type="component" value="Chromosome"/>
</dbReference>
<evidence type="ECO:0000313" key="3">
    <source>
        <dbReference type="EMBL" id="QRV35068.1"/>
    </source>
</evidence>
<feature type="compositionally biased region" description="Gly residues" evidence="1">
    <location>
        <begin position="193"/>
        <end position="202"/>
    </location>
</feature>
<dbReference type="EMBL" id="CP070245">
    <property type="protein sequence ID" value="QRV35068.1"/>
    <property type="molecule type" value="Genomic_DNA"/>
</dbReference>
<name>A0ABD7CX52_9ACTN</name>
<feature type="region of interest" description="Disordered" evidence="1">
    <location>
        <begin position="242"/>
        <end position="370"/>
    </location>
</feature>
<feature type="compositionally biased region" description="Low complexity" evidence="1">
    <location>
        <begin position="120"/>
        <end position="168"/>
    </location>
</feature>
<dbReference type="GeneID" id="63981828"/>
<feature type="compositionally biased region" description="Low complexity" evidence="1">
    <location>
        <begin position="270"/>
        <end position="301"/>
    </location>
</feature>
<organism evidence="3 6">
    <name type="scientific">Streptomyces californicus</name>
    <dbReference type="NCBI Taxonomy" id="67351"/>
    <lineage>
        <taxon>Bacteria</taxon>
        <taxon>Bacillati</taxon>
        <taxon>Actinomycetota</taxon>
        <taxon>Actinomycetes</taxon>
        <taxon>Kitasatosporales</taxon>
        <taxon>Streptomycetaceae</taxon>
        <taxon>Streptomyces</taxon>
    </lineage>
</organism>
<evidence type="ECO:0000313" key="6">
    <source>
        <dbReference type="Proteomes" id="UP000623926"/>
    </source>
</evidence>
<protein>
    <submittedName>
        <fullName evidence="3">Helix-turn-helix domain-containing protein</fullName>
    </submittedName>
</protein>
<dbReference type="RefSeq" id="WP_030277984.1">
    <property type="nucleotide sequence ID" value="NZ_CP070242.1"/>
</dbReference>
<keyword evidence="5" id="KW-1185">Reference proteome</keyword>
<keyword evidence="2" id="KW-0812">Transmembrane</keyword>
<accession>A0ABD7CX52</accession>
<feature type="compositionally biased region" description="Gly residues" evidence="1">
    <location>
        <begin position="93"/>
        <end position="104"/>
    </location>
</feature>
<dbReference type="Pfam" id="PF13560">
    <property type="entry name" value="HTH_31"/>
    <property type="match status" value="1"/>
</dbReference>
<feature type="compositionally biased region" description="Gly residues" evidence="1">
    <location>
        <begin position="302"/>
        <end position="327"/>
    </location>
</feature>
<keyword evidence="2" id="KW-1133">Transmembrane helix</keyword>
<evidence type="ECO:0000256" key="1">
    <source>
        <dbReference type="SAM" id="MobiDB-lite"/>
    </source>
</evidence>
<gene>
    <name evidence="4" type="ORF">I6J41_19915</name>
    <name evidence="3" type="ORF">I6J42_14095</name>
</gene>
<dbReference type="Proteomes" id="UP000623926">
    <property type="component" value="Chromosome"/>
</dbReference>
<evidence type="ECO:0000313" key="5">
    <source>
        <dbReference type="Proteomes" id="UP000598054"/>
    </source>
</evidence>
<dbReference type="EMBL" id="CP070249">
    <property type="protein sequence ID" value="QRV42739.1"/>
    <property type="molecule type" value="Genomic_DNA"/>
</dbReference>
<evidence type="ECO:0000313" key="4">
    <source>
        <dbReference type="EMBL" id="QRV42739.1"/>
    </source>
</evidence>
<dbReference type="SUPFAM" id="SSF47413">
    <property type="entry name" value="lambda repressor-like DNA-binding domains"/>
    <property type="match status" value="1"/>
</dbReference>
<sequence length="532" mass="53669">MATPEAVEFAALLKDLKARSGRSYGVLAGKLHVSTSTLHRYCNGDAVPNEFAPVERFARVCGASGDELVEVHRRWIIADAARRRPPAGAPDAGAGGAAVEGAAGGVESVEPAPPAGSTGSAGPASPVDSAGPASSASPAPSAEPAGRAVEPAAPAEPAAPVAAAVPAAAEHDRSDEPDTGDEDFGTDITAERGGVGAGGRPGEGARSRWARLSRRTRVLIAAAGVAALLVPTTVVAVDLVGSGKEGGGSAADRVEDRSGGLAGAPEGTVSATPRPSVSPSSASPSAGASASGKPSGTPSTASGGGQTQNGDGSGNGAGAGGGGGTGLGAPPTVSISSYNWEEPCGQHYLVNQGPENLDPPPPPQDRRGWAAAYGGVEGGLSRLQLTVQGTSRDAVVLKGMHVRVLSRKAPLPWSAYLMGNGCGSGITPQTFASHLDAGQPTLRPVAGTQGDIEVPAVDFPYKVTSEDVEVFNLEMKAVSYDVTWYLELEWSSGGKEGVVRIDDHGKPFRLSGMKGRPEYRYGNEEVGWFLAE</sequence>
<feature type="transmembrane region" description="Helical" evidence="2">
    <location>
        <begin position="218"/>
        <end position="237"/>
    </location>
</feature>
<reference evidence="5 6" key="1">
    <citation type="submission" date="2021-02" db="EMBL/GenBank/DDBJ databases">
        <title>FDA dAtabase for Regulatory Grade micrObial Sequences (FDA-ARGOS): Supporting development and validation of Infectious Disease Dx tests.</title>
        <authorList>
            <person name="Sproer C."/>
            <person name="Gronow S."/>
            <person name="Severitt S."/>
            <person name="Schroder I."/>
            <person name="Tallon L."/>
            <person name="Sadzewicz L."/>
            <person name="Zhao X."/>
            <person name="Boylan J."/>
            <person name="Ott S."/>
            <person name="Bowen H."/>
            <person name="Vavikolanu K."/>
            <person name="Mehta A."/>
            <person name="Aluvathingal J."/>
            <person name="Nadendla S."/>
            <person name="Lowell S."/>
            <person name="Myers T."/>
            <person name="Yan Y."/>
            <person name="Sichtig H."/>
        </authorList>
    </citation>
    <scope>NUCLEOTIDE SEQUENCE [LARGE SCALE GENOMIC DNA]</scope>
    <source>
        <strain evidence="4 5">FDAARGOS_1211</strain>
        <strain evidence="3 6">FDAARGOS_1212</strain>
    </source>
</reference>
<feature type="region of interest" description="Disordered" evidence="1">
    <location>
        <begin position="84"/>
        <end position="208"/>
    </location>
</feature>
<dbReference type="AlphaFoldDB" id="A0ABD7CX52"/>
<keyword evidence="2" id="KW-0472">Membrane</keyword>